<accession>A0ABV7UJY8</accession>
<dbReference type="InterPro" id="IPR052165">
    <property type="entry name" value="Membrane_assoc_protease"/>
</dbReference>
<dbReference type="Pfam" id="PF01957">
    <property type="entry name" value="NfeD"/>
    <property type="match status" value="1"/>
</dbReference>
<dbReference type="InterPro" id="IPR012340">
    <property type="entry name" value="NA-bd_OB-fold"/>
</dbReference>
<evidence type="ECO:0000313" key="8">
    <source>
        <dbReference type="Proteomes" id="UP001595704"/>
    </source>
</evidence>
<dbReference type="Gene3D" id="2.40.50.140">
    <property type="entry name" value="Nucleic acid-binding proteins"/>
    <property type="match status" value="1"/>
</dbReference>
<organism evidence="7 8">
    <name type="scientific">Camelimonas fluminis</name>
    <dbReference type="NCBI Taxonomy" id="1576911"/>
    <lineage>
        <taxon>Bacteria</taxon>
        <taxon>Pseudomonadati</taxon>
        <taxon>Pseudomonadota</taxon>
        <taxon>Alphaproteobacteria</taxon>
        <taxon>Hyphomicrobiales</taxon>
        <taxon>Chelatococcaceae</taxon>
        <taxon>Camelimonas</taxon>
    </lineage>
</organism>
<comment type="caution">
    <text evidence="7">The sequence shown here is derived from an EMBL/GenBank/DDBJ whole genome shotgun (WGS) entry which is preliminary data.</text>
</comment>
<evidence type="ECO:0000256" key="2">
    <source>
        <dbReference type="ARBA" id="ARBA00022692"/>
    </source>
</evidence>
<dbReference type="RefSeq" id="WP_191319102.1">
    <property type="nucleotide sequence ID" value="NZ_BNCG01000006.1"/>
</dbReference>
<gene>
    <name evidence="7" type="ORF">ACFONL_15360</name>
</gene>
<keyword evidence="4 5" id="KW-0472">Membrane</keyword>
<keyword evidence="2 5" id="KW-0812">Transmembrane</keyword>
<evidence type="ECO:0000313" key="7">
    <source>
        <dbReference type="EMBL" id="MFC3638724.1"/>
    </source>
</evidence>
<evidence type="ECO:0000256" key="3">
    <source>
        <dbReference type="ARBA" id="ARBA00022989"/>
    </source>
</evidence>
<dbReference type="Proteomes" id="UP001595704">
    <property type="component" value="Unassembled WGS sequence"/>
</dbReference>
<feature type="transmembrane region" description="Helical" evidence="5">
    <location>
        <begin position="54"/>
        <end position="72"/>
    </location>
</feature>
<feature type="transmembrane region" description="Helical" evidence="5">
    <location>
        <begin position="6"/>
        <end position="23"/>
    </location>
</feature>
<keyword evidence="3 5" id="KW-1133">Transmembrane helix</keyword>
<protein>
    <submittedName>
        <fullName evidence="7">NfeD family protein</fullName>
    </submittedName>
</protein>
<name>A0ABV7UJY8_9HYPH</name>
<feature type="domain" description="NfeD-like C-terminal" evidence="6">
    <location>
        <begin position="91"/>
        <end position="145"/>
    </location>
</feature>
<dbReference type="PANTHER" id="PTHR33507">
    <property type="entry name" value="INNER MEMBRANE PROTEIN YBBJ"/>
    <property type="match status" value="1"/>
</dbReference>
<reference evidence="8" key="1">
    <citation type="journal article" date="2019" name="Int. J. Syst. Evol. Microbiol.">
        <title>The Global Catalogue of Microorganisms (GCM) 10K type strain sequencing project: providing services to taxonomists for standard genome sequencing and annotation.</title>
        <authorList>
            <consortium name="The Broad Institute Genomics Platform"/>
            <consortium name="The Broad Institute Genome Sequencing Center for Infectious Disease"/>
            <person name="Wu L."/>
            <person name="Ma J."/>
        </authorList>
    </citation>
    <scope>NUCLEOTIDE SEQUENCE [LARGE SCALE GENOMIC DNA]</scope>
    <source>
        <strain evidence="8">KCTC 42282</strain>
    </source>
</reference>
<proteinExistence type="predicted"/>
<evidence type="ECO:0000256" key="5">
    <source>
        <dbReference type="SAM" id="Phobius"/>
    </source>
</evidence>
<keyword evidence="8" id="KW-1185">Reference proteome</keyword>
<evidence type="ECO:0000256" key="4">
    <source>
        <dbReference type="ARBA" id="ARBA00023136"/>
    </source>
</evidence>
<comment type="subcellular location">
    <subcellularLocation>
        <location evidence="1">Membrane</location>
        <topology evidence="1">Multi-pass membrane protein</topology>
    </subcellularLocation>
</comment>
<sequence>MDSIETSWLLLIGGVALMALEIVAPGVYLLWFGLAALLAGAVDAAFGLGWQASLAAFCLFSIVTVIGGRWLTRTAFDRNDARPVVLNRRASALIGRIAPLHEAIVSGRGTVRIDDTIWRVQGPDAPAGAMVRLVAVEGVGFVVEPAEK</sequence>
<dbReference type="PANTHER" id="PTHR33507:SF3">
    <property type="entry name" value="INNER MEMBRANE PROTEIN YBBJ"/>
    <property type="match status" value="1"/>
</dbReference>
<evidence type="ECO:0000259" key="6">
    <source>
        <dbReference type="Pfam" id="PF01957"/>
    </source>
</evidence>
<dbReference type="InterPro" id="IPR002810">
    <property type="entry name" value="NfeD-like_C"/>
</dbReference>
<evidence type="ECO:0000256" key="1">
    <source>
        <dbReference type="ARBA" id="ARBA00004141"/>
    </source>
</evidence>
<dbReference type="EMBL" id="JBHRYC010000077">
    <property type="protein sequence ID" value="MFC3638724.1"/>
    <property type="molecule type" value="Genomic_DNA"/>
</dbReference>